<organism evidence="2 3">
    <name type="scientific">Jaapia argillacea MUCL 33604</name>
    <dbReference type="NCBI Taxonomy" id="933084"/>
    <lineage>
        <taxon>Eukaryota</taxon>
        <taxon>Fungi</taxon>
        <taxon>Dikarya</taxon>
        <taxon>Basidiomycota</taxon>
        <taxon>Agaricomycotina</taxon>
        <taxon>Agaricomycetes</taxon>
        <taxon>Agaricomycetidae</taxon>
        <taxon>Jaapiales</taxon>
        <taxon>Jaapiaceae</taxon>
        <taxon>Jaapia</taxon>
    </lineage>
</organism>
<feature type="region of interest" description="Disordered" evidence="1">
    <location>
        <begin position="1"/>
        <end position="25"/>
    </location>
</feature>
<gene>
    <name evidence="2" type="ORF">JAAARDRAFT_188405</name>
</gene>
<protein>
    <submittedName>
        <fullName evidence="2">Uncharacterized protein</fullName>
    </submittedName>
</protein>
<dbReference type="HOGENOM" id="CLU_1787125_0_0_1"/>
<dbReference type="EMBL" id="KL197709">
    <property type="protein sequence ID" value="KDQ65158.1"/>
    <property type="molecule type" value="Genomic_DNA"/>
</dbReference>
<evidence type="ECO:0000313" key="2">
    <source>
        <dbReference type="EMBL" id="KDQ65158.1"/>
    </source>
</evidence>
<evidence type="ECO:0000313" key="3">
    <source>
        <dbReference type="Proteomes" id="UP000027265"/>
    </source>
</evidence>
<reference evidence="3" key="1">
    <citation type="journal article" date="2014" name="Proc. Natl. Acad. Sci. U.S.A.">
        <title>Extensive sampling of basidiomycete genomes demonstrates inadequacy of the white-rot/brown-rot paradigm for wood decay fungi.</title>
        <authorList>
            <person name="Riley R."/>
            <person name="Salamov A.A."/>
            <person name="Brown D.W."/>
            <person name="Nagy L.G."/>
            <person name="Floudas D."/>
            <person name="Held B.W."/>
            <person name="Levasseur A."/>
            <person name="Lombard V."/>
            <person name="Morin E."/>
            <person name="Otillar R."/>
            <person name="Lindquist E.A."/>
            <person name="Sun H."/>
            <person name="LaButti K.M."/>
            <person name="Schmutz J."/>
            <person name="Jabbour D."/>
            <person name="Luo H."/>
            <person name="Baker S.E."/>
            <person name="Pisabarro A.G."/>
            <person name="Walton J.D."/>
            <person name="Blanchette R.A."/>
            <person name="Henrissat B."/>
            <person name="Martin F."/>
            <person name="Cullen D."/>
            <person name="Hibbett D.S."/>
            <person name="Grigoriev I.V."/>
        </authorList>
    </citation>
    <scope>NUCLEOTIDE SEQUENCE [LARGE SCALE GENOMIC DNA]</scope>
    <source>
        <strain evidence="3">MUCL 33604</strain>
    </source>
</reference>
<dbReference type="Proteomes" id="UP000027265">
    <property type="component" value="Unassembled WGS sequence"/>
</dbReference>
<dbReference type="AlphaFoldDB" id="A0A067QDL8"/>
<keyword evidence="3" id="KW-1185">Reference proteome</keyword>
<proteinExistence type="predicted"/>
<accession>A0A067QDL8</accession>
<name>A0A067QDL8_9AGAM</name>
<evidence type="ECO:0000256" key="1">
    <source>
        <dbReference type="SAM" id="MobiDB-lite"/>
    </source>
</evidence>
<dbReference type="InParanoid" id="A0A067QDL8"/>
<sequence length="145" mass="16266">MLSPECRRTPSQQCPDPVPFGLPPGRAAPAHVGGDVFGAPPPHVPRPPGWPQPYDFFGFGLREQMNNLLLLQPVRGRRGAPAHLLWLGHLIQQLNIPTCPNICKLNWPTWLHCNPCIKGENPLIPEQIHNMSLRIYVLSLLTWLL</sequence>